<dbReference type="SMART" id="SM00347">
    <property type="entry name" value="HTH_MARR"/>
    <property type="match status" value="1"/>
</dbReference>
<gene>
    <name evidence="5" type="ORF">BCF44_110264</name>
</gene>
<sequence>MEDKEQLIASIAATQRSLGRHFGAARANPLMSLNLTMRQLKVLLTLARRGPLAGHELTAEMGVSLATVTGIVDRLAAQGLVSRREDPSDRRVRLLELTGEGRRLVGSVVDAGSAQYRRLLSRLEVDELQQLDKLVRRLAEVAEQELAESSDDLSGQH</sequence>
<dbReference type="InterPro" id="IPR036390">
    <property type="entry name" value="WH_DNA-bd_sf"/>
</dbReference>
<keyword evidence="1" id="KW-0805">Transcription regulation</keyword>
<name>A0A3E0HD40_9PSEU</name>
<evidence type="ECO:0000256" key="1">
    <source>
        <dbReference type="ARBA" id="ARBA00023015"/>
    </source>
</evidence>
<keyword evidence="2 5" id="KW-0238">DNA-binding</keyword>
<keyword evidence="6" id="KW-1185">Reference proteome</keyword>
<dbReference type="InterPro" id="IPR023187">
    <property type="entry name" value="Tscrpt_reg_MarR-type_CS"/>
</dbReference>
<dbReference type="PANTHER" id="PTHR42756">
    <property type="entry name" value="TRANSCRIPTIONAL REGULATOR, MARR"/>
    <property type="match status" value="1"/>
</dbReference>
<feature type="domain" description="HTH marR-type" evidence="4">
    <location>
        <begin position="4"/>
        <end position="140"/>
    </location>
</feature>
<dbReference type="PROSITE" id="PS50995">
    <property type="entry name" value="HTH_MARR_2"/>
    <property type="match status" value="1"/>
</dbReference>
<dbReference type="InterPro" id="IPR000835">
    <property type="entry name" value="HTH_MarR-typ"/>
</dbReference>
<dbReference type="EMBL" id="QUNO01000010">
    <property type="protein sequence ID" value="REH42765.1"/>
    <property type="molecule type" value="Genomic_DNA"/>
</dbReference>
<evidence type="ECO:0000313" key="5">
    <source>
        <dbReference type="EMBL" id="REH42765.1"/>
    </source>
</evidence>
<dbReference type="PROSITE" id="PS01117">
    <property type="entry name" value="HTH_MARR_1"/>
    <property type="match status" value="1"/>
</dbReference>
<comment type="caution">
    <text evidence="5">The sequence shown here is derived from an EMBL/GenBank/DDBJ whole genome shotgun (WGS) entry which is preliminary data.</text>
</comment>
<dbReference type="PRINTS" id="PR00598">
    <property type="entry name" value="HTHMARR"/>
</dbReference>
<accession>A0A3E0HD40</accession>
<dbReference type="PANTHER" id="PTHR42756:SF1">
    <property type="entry name" value="TRANSCRIPTIONAL REPRESSOR OF EMRAB OPERON"/>
    <property type="match status" value="1"/>
</dbReference>
<dbReference type="Gene3D" id="1.10.10.10">
    <property type="entry name" value="Winged helix-like DNA-binding domain superfamily/Winged helix DNA-binding domain"/>
    <property type="match status" value="1"/>
</dbReference>
<dbReference type="Proteomes" id="UP000256269">
    <property type="component" value="Unassembled WGS sequence"/>
</dbReference>
<dbReference type="SUPFAM" id="SSF46785">
    <property type="entry name" value="Winged helix' DNA-binding domain"/>
    <property type="match status" value="1"/>
</dbReference>
<dbReference type="OrthoDB" id="3696090at2"/>
<evidence type="ECO:0000259" key="4">
    <source>
        <dbReference type="PROSITE" id="PS50995"/>
    </source>
</evidence>
<reference evidence="5 6" key="1">
    <citation type="submission" date="2018-08" db="EMBL/GenBank/DDBJ databases">
        <title>Genomic Encyclopedia of Archaeal and Bacterial Type Strains, Phase II (KMG-II): from individual species to whole genera.</title>
        <authorList>
            <person name="Goeker M."/>
        </authorList>
    </citation>
    <scope>NUCLEOTIDE SEQUENCE [LARGE SCALE GENOMIC DNA]</scope>
    <source>
        <strain evidence="5 6">DSM 45791</strain>
    </source>
</reference>
<protein>
    <submittedName>
        <fullName evidence="5">DNA-binding MarR family transcriptional regulator</fullName>
    </submittedName>
</protein>
<dbReference type="GO" id="GO:0003700">
    <property type="term" value="F:DNA-binding transcription factor activity"/>
    <property type="evidence" value="ECO:0007669"/>
    <property type="project" value="InterPro"/>
</dbReference>
<organism evidence="5 6">
    <name type="scientific">Kutzneria buriramensis</name>
    <dbReference type="NCBI Taxonomy" id="1045776"/>
    <lineage>
        <taxon>Bacteria</taxon>
        <taxon>Bacillati</taxon>
        <taxon>Actinomycetota</taxon>
        <taxon>Actinomycetes</taxon>
        <taxon>Pseudonocardiales</taxon>
        <taxon>Pseudonocardiaceae</taxon>
        <taxon>Kutzneria</taxon>
    </lineage>
</organism>
<dbReference type="RefSeq" id="WP_116177565.1">
    <property type="nucleotide sequence ID" value="NZ_CP144375.1"/>
</dbReference>
<dbReference type="AlphaFoldDB" id="A0A3E0HD40"/>
<dbReference type="GO" id="GO:0003677">
    <property type="term" value="F:DNA binding"/>
    <property type="evidence" value="ECO:0007669"/>
    <property type="project" value="UniProtKB-KW"/>
</dbReference>
<proteinExistence type="predicted"/>
<dbReference type="InterPro" id="IPR036388">
    <property type="entry name" value="WH-like_DNA-bd_sf"/>
</dbReference>
<evidence type="ECO:0000256" key="2">
    <source>
        <dbReference type="ARBA" id="ARBA00023125"/>
    </source>
</evidence>
<dbReference type="Pfam" id="PF01047">
    <property type="entry name" value="MarR"/>
    <property type="match status" value="1"/>
</dbReference>
<keyword evidence="3" id="KW-0804">Transcription</keyword>
<evidence type="ECO:0000256" key="3">
    <source>
        <dbReference type="ARBA" id="ARBA00023163"/>
    </source>
</evidence>
<evidence type="ECO:0000313" key="6">
    <source>
        <dbReference type="Proteomes" id="UP000256269"/>
    </source>
</evidence>